<dbReference type="EMBL" id="CALNXK010000025">
    <property type="protein sequence ID" value="CAH3112966.1"/>
    <property type="molecule type" value="Genomic_DNA"/>
</dbReference>
<dbReference type="PANTHER" id="PTHR46670:SF3">
    <property type="entry name" value="ENDONUCLEASE_EXONUCLEASE_PHOSPHATASE DOMAIN-CONTAINING PROTEIN"/>
    <property type="match status" value="1"/>
</dbReference>
<feature type="non-terminal residue" evidence="1">
    <location>
        <position position="1"/>
    </location>
</feature>
<gene>
    <name evidence="1" type="ORF">PLOB_00021579</name>
</gene>
<sequence length="114" mass="12634">KFLDLLESLGLEQHVTEATHIFGRTLDLVITRCVCKCNLTETLLGSTPRSFRYLSDHSAVRCSIRINKPAPQAKRVTYRNTKGTHPKSVDLDCLKQDIAKSDLCLQGCVGCPSS</sequence>
<organism evidence="1 2">
    <name type="scientific">Porites lobata</name>
    <dbReference type="NCBI Taxonomy" id="104759"/>
    <lineage>
        <taxon>Eukaryota</taxon>
        <taxon>Metazoa</taxon>
        <taxon>Cnidaria</taxon>
        <taxon>Anthozoa</taxon>
        <taxon>Hexacorallia</taxon>
        <taxon>Scleractinia</taxon>
        <taxon>Fungiina</taxon>
        <taxon>Poritidae</taxon>
        <taxon>Porites</taxon>
    </lineage>
</organism>
<dbReference type="Proteomes" id="UP001159405">
    <property type="component" value="Unassembled WGS sequence"/>
</dbReference>
<proteinExistence type="predicted"/>
<dbReference type="PANTHER" id="PTHR46670">
    <property type="entry name" value="ENDO/EXONUCLEASE/PHOSPHATASE DOMAIN-CONTAINING PROTEIN"/>
    <property type="match status" value="1"/>
</dbReference>
<name>A0ABN8NNV5_9CNID</name>
<protein>
    <submittedName>
        <fullName evidence="1">Uncharacterized protein</fullName>
    </submittedName>
</protein>
<evidence type="ECO:0000313" key="1">
    <source>
        <dbReference type="EMBL" id="CAH3112966.1"/>
    </source>
</evidence>
<comment type="caution">
    <text evidence="1">The sequence shown here is derived from an EMBL/GenBank/DDBJ whole genome shotgun (WGS) entry which is preliminary data.</text>
</comment>
<evidence type="ECO:0000313" key="2">
    <source>
        <dbReference type="Proteomes" id="UP001159405"/>
    </source>
</evidence>
<keyword evidence="2" id="KW-1185">Reference proteome</keyword>
<accession>A0ABN8NNV5</accession>
<reference evidence="1 2" key="1">
    <citation type="submission" date="2022-05" db="EMBL/GenBank/DDBJ databases">
        <authorList>
            <consortium name="Genoscope - CEA"/>
            <person name="William W."/>
        </authorList>
    </citation>
    <scope>NUCLEOTIDE SEQUENCE [LARGE SCALE GENOMIC DNA]</scope>
</reference>